<comment type="caution">
    <text evidence="1">The sequence shown here is derived from an EMBL/GenBank/DDBJ whole genome shotgun (WGS) entry which is preliminary data.</text>
</comment>
<proteinExistence type="predicted"/>
<evidence type="ECO:0000313" key="1">
    <source>
        <dbReference type="EMBL" id="RRT43443.1"/>
    </source>
</evidence>
<dbReference type="Proteomes" id="UP000287651">
    <property type="component" value="Unassembled WGS sequence"/>
</dbReference>
<dbReference type="AlphaFoldDB" id="A0A426XV93"/>
<evidence type="ECO:0000313" key="2">
    <source>
        <dbReference type="Proteomes" id="UP000287651"/>
    </source>
</evidence>
<protein>
    <submittedName>
        <fullName evidence="1">Uncharacterized protein</fullName>
    </submittedName>
</protein>
<reference evidence="1 2" key="1">
    <citation type="journal article" date="2014" name="Agronomy (Basel)">
        <title>A Draft Genome Sequence for Ensete ventricosum, the Drought-Tolerant Tree Against Hunger.</title>
        <authorList>
            <person name="Harrison J."/>
            <person name="Moore K.A."/>
            <person name="Paszkiewicz K."/>
            <person name="Jones T."/>
            <person name="Grant M."/>
            <person name="Ambacheew D."/>
            <person name="Muzemil S."/>
            <person name="Studholme D.J."/>
        </authorList>
    </citation>
    <scope>NUCLEOTIDE SEQUENCE [LARGE SCALE GENOMIC DNA]</scope>
</reference>
<name>A0A426XV93_ENSVE</name>
<gene>
    <name evidence="1" type="ORF">B296_00026960</name>
</gene>
<accession>A0A426XV93</accession>
<dbReference type="EMBL" id="AMZH03017150">
    <property type="protein sequence ID" value="RRT43443.1"/>
    <property type="molecule type" value="Genomic_DNA"/>
</dbReference>
<sequence>MRWCCTPLVVASARGRVMLPSGGNPYRLAAPPRTATWSVGPPMVVVPTSSRRCRWASCCKSLLLQAPCCRRPPLRVARLWLVAPAGGLVMADHPCRGLGHGRPPFFPTAFVVKM</sequence>
<organism evidence="1 2">
    <name type="scientific">Ensete ventricosum</name>
    <name type="common">Abyssinian banana</name>
    <name type="synonym">Musa ensete</name>
    <dbReference type="NCBI Taxonomy" id="4639"/>
    <lineage>
        <taxon>Eukaryota</taxon>
        <taxon>Viridiplantae</taxon>
        <taxon>Streptophyta</taxon>
        <taxon>Embryophyta</taxon>
        <taxon>Tracheophyta</taxon>
        <taxon>Spermatophyta</taxon>
        <taxon>Magnoliopsida</taxon>
        <taxon>Liliopsida</taxon>
        <taxon>Zingiberales</taxon>
        <taxon>Musaceae</taxon>
        <taxon>Ensete</taxon>
    </lineage>
</organism>